<sequence>MRFESDFVNVLYDADPECAVQMETLLKDSASETKVLPYCLGGKRGNAVFNINYDPYTSSLLSLNPKKREWYFYFRKHQHDYILGETFKTIERQKMPVTTLDFVIRDQSIQPPDILSIDVQGTEWDVLRGAKRTLDRHTVAVIAEVEFHQLYKGQKLFGDVSALLQNQGFQFVKFKKYFTEFSPYRYPIGLRGEGFQGSSDALFFKDIASVKKEKNLKKRTLMFQKLAFIAIVFNQFEFALQCLKEISSELRNEPNELNYQALTRMFAQETARVPKVFPPTFKEEYTFAQSRERFNQEATLEEGKERVVSASSMKRASDSKIEKLFRKYDLSSQADLIKKMRLQQEKA</sequence>
<dbReference type="STRING" id="1802274.A3J58_00060"/>
<dbReference type="Proteomes" id="UP000178510">
    <property type="component" value="Unassembled WGS sequence"/>
</dbReference>
<organism evidence="2 3">
    <name type="scientific">Candidatus Sungbacteria bacterium RIFCSPHIGHO2_02_FULL_52_23</name>
    <dbReference type="NCBI Taxonomy" id="1802274"/>
    <lineage>
        <taxon>Bacteria</taxon>
        <taxon>Candidatus Sungiibacteriota</taxon>
    </lineage>
</organism>
<dbReference type="InterPro" id="IPR053188">
    <property type="entry name" value="FkbM_Methyltransferase"/>
</dbReference>
<proteinExistence type="predicted"/>
<dbReference type="PANTHER" id="PTHR36973">
    <property type="entry name" value="SLL1456 PROTEIN-RELATED"/>
    <property type="match status" value="1"/>
</dbReference>
<dbReference type="NCBIfam" id="TIGR01444">
    <property type="entry name" value="fkbM_fam"/>
    <property type="match status" value="1"/>
</dbReference>
<evidence type="ECO:0000313" key="2">
    <source>
        <dbReference type="EMBL" id="OHA02933.1"/>
    </source>
</evidence>
<gene>
    <name evidence="2" type="ORF">A3J58_00060</name>
</gene>
<evidence type="ECO:0000259" key="1">
    <source>
        <dbReference type="Pfam" id="PF05050"/>
    </source>
</evidence>
<dbReference type="GO" id="GO:0008171">
    <property type="term" value="F:O-methyltransferase activity"/>
    <property type="evidence" value="ECO:0007669"/>
    <property type="project" value="TreeGrafter"/>
</dbReference>
<dbReference type="Gene3D" id="3.40.50.150">
    <property type="entry name" value="Vaccinia Virus protein VP39"/>
    <property type="match status" value="1"/>
</dbReference>
<dbReference type="PANTHER" id="PTHR36973:SF4">
    <property type="entry name" value="NODULATION PROTEIN"/>
    <property type="match status" value="1"/>
</dbReference>
<reference evidence="2 3" key="1">
    <citation type="journal article" date="2016" name="Nat. Commun.">
        <title>Thousands of microbial genomes shed light on interconnected biogeochemical processes in an aquifer system.</title>
        <authorList>
            <person name="Anantharaman K."/>
            <person name="Brown C.T."/>
            <person name="Hug L.A."/>
            <person name="Sharon I."/>
            <person name="Castelle C.J."/>
            <person name="Probst A.J."/>
            <person name="Thomas B.C."/>
            <person name="Singh A."/>
            <person name="Wilkins M.J."/>
            <person name="Karaoz U."/>
            <person name="Brodie E.L."/>
            <person name="Williams K.H."/>
            <person name="Hubbard S.S."/>
            <person name="Banfield J.F."/>
        </authorList>
    </citation>
    <scope>NUCLEOTIDE SEQUENCE [LARGE SCALE GENOMIC DNA]</scope>
</reference>
<dbReference type="Pfam" id="PF05050">
    <property type="entry name" value="Methyltransf_21"/>
    <property type="match status" value="1"/>
</dbReference>
<dbReference type="InterPro" id="IPR029063">
    <property type="entry name" value="SAM-dependent_MTases_sf"/>
</dbReference>
<evidence type="ECO:0000313" key="3">
    <source>
        <dbReference type="Proteomes" id="UP000178510"/>
    </source>
</evidence>
<dbReference type="SUPFAM" id="SSF53335">
    <property type="entry name" value="S-adenosyl-L-methionine-dependent methyltransferases"/>
    <property type="match status" value="1"/>
</dbReference>
<accession>A0A1G2KU99</accession>
<protein>
    <recommendedName>
        <fullName evidence="1">Methyltransferase FkbM domain-containing protein</fullName>
    </recommendedName>
</protein>
<name>A0A1G2KU99_9BACT</name>
<feature type="domain" description="Methyltransferase FkbM" evidence="1">
    <location>
        <begin position="76"/>
        <end position="171"/>
    </location>
</feature>
<dbReference type="AlphaFoldDB" id="A0A1G2KU99"/>
<dbReference type="EMBL" id="MHQM01000035">
    <property type="protein sequence ID" value="OHA02933.1"/>
    <property type="molecule type" value="Genomic_DNA"/>
</dbReference>
<dbReference type="InterPro" id="IPR006342">
    <property type="entry name" value="FkbM_mtfrase"/>
</dbReference>
<comment type="caution">
    <text evidence="2">The sequence shown here is derived from an EMBL/GenBank/DDBJ whole genome shotgun (WGS) entry which is preliminary data.</text>
</comment>